<dbReference type="InterPro" id="IPR006680">
    <property type="entry name" value="Amidohydro-rel"/>
</dbReference>
<dbReference type="GO" id="GO:0016831">
    <property type="term" value="F:carboxy-lyase activity"/>
    <property type="evidence" value="ECO:0007669"/>
    <property type="project" value="InterPro"/>
</dbReference>
<evidence type="ECO:0000259" key="2">
    <source>
        <dbReference type="Pfam" id="PF04909"/>
    </source>
</evidence>
<evidence type="ECO:0000256" key="1">
    <source>
        <dbReference type="ARBA" id="ARBA00023239"/>
    </source>
</evidence>
<keyword evidence="4" id="KW-1185">Reference proteome</keyword>
<dbReference type="Pfam" id="PF04909">
    <property type="entry name" value="Amidohydro_2"/>
    <property type="match status" value="1"/>
</dbReference>
<dbReference type="AlphaFoldDB" id="A0A6N7Z0Q8"/>
<dbReference type="GO" id="GO:0016787">
    <property type="term" value="F:hydrolase activity"/>
    <property type="evidence" value="ECO:0007669"/>
    <property type="project" value="UniProtKB-KW"/>
</dbReference>
<dbReference type="InterPro" id="IPR032466">
    <property type="entry name" value="Metal_Hydrolase"/>
</dbReference>
<feature type="domain" description="Amidohydrolase-related" evidence="2">
    <location>
        <begin position="37"/>
        <end position="285"/>
    </location>
</feature>
<dbReference type="PANTHER" id="PTHR21240">
    <property type="entry name" value="2-AMINO-3-CARBOXYLMUCONATE-6-SEMIALDEHYDE DECARBOXYLASE"/>
    <property type="match status" value="1"/>
</dbReference>
<keyword evidence="3" id="KW-0378">Hydrolase</keyword>
<evidence type="ECO:0000313" key="4">
    <source>
        <dbReference type="Proteomes" id="UP000440096"/>
    </source>
</evidence>
<reference evidence="3 4" key="1">
    <citation type="submission" date="2019-11" db="EMBL/GenBank/DDBJ databases">
        <title>Draft genome of Amycolatopsis RM579.</title>
        <authorList>
            <person name="Duangmal K."/>
            <person name="Mingma R."/>
        </authorList>
    </citation>
    <scope>NUCLEOTIDE SEQUENCE [LARGE SCALE GENOMIC DNA]</scope>
    <source>
        <strain evidence="3 4">RM579</strain>
    </source>
</reference>
<dbReference type="PANTHER" id="PTHR21240:SF19">
    <property type="entry name" value="CATALYTIC_ HYDROLASE"/>
    <property type="match status" value="1"/>
</dbReference>
<dbReference type="EMBL" id="WMBA01000011">
    <property type="protein sequence ID" value="MTD54289.1"/>
    <property type="molecule type" value="Genomic_DNA"/>
</dbReference>
<proteinExistence type="predicted"/>
<dbReference type="SUPFAM" id="SSF51556">
    <property type="entry name" value="Metallo-dependent hydrolases"/>
    <property type="match status" value="1"/>
</dbReference>
<sequence length="289" mass="32389">MEVVVEIVDAQIHPPDPATPWVYGEDSKIALSCELAREAMDSVGVDAALIHTGNAAYCEFAIETYPDRFAGCLTFDPNDTEVANFVSGYRNRPGMLALRTIARSWVDGKLTEDFIEGRFEPAYDVAEKHNVPMFIQAAGYLPSDLTPVVRNHPNLLFVLDHVGLDQQPGVVPDDPWERLPEVLEMARFANVALKLTGVPTLARSPFPFTDVWPYVHQVIDAFGANRVMWGSDFTRMRYAPRSVERGPRAGWFGLYSDAVNFIRDTEELTDDVKEQLLGGTIRRLLSWNT</sequence>
<comment type="caution">
    <text evidence="3">The sequence shown here is derived from an EMBL/GenBank/DDBJ whole genome shotgun (WGS) entry which is preliminary data.</text>
</comment>
<accession>A0A6N7Z0Q8</accession>
<dbReference type="Proteomes" id="UP000440096">
    <property type="component" value="Unassembled WGS sequence"/>
</dbReference>
<gene>
    <name evidence="3" type="ORF">GKO32_09920</name>
</gene>
<evidence type="ECO:0000313" key="3">
    <source>
        <dbReference type="EMBL" id="MTD54289.1"/>
    </source>
</evidence>
<dbReference type="Gene3D" id="3.20.20.140">
    <property type="entry name" value="Metal-dependent hydrolases"/>
    <property type="match status" value="1"/>
</dbReference>
<dbReference type="InterPro" id="IPR032465">
    <property type="entry name" value="ACMSD"/>
</dbReference>
<dbReference type="OrthoDB" id="5450317at2"/>
<protein>
    <submittedName>
        <fullName evidence="3">Amidohydrolase family protein</fullName>
    </submittedName>
</protein>
<name>A0A6N7Z0Q8_9PSEU</name>
<keyword evidence="1" id="KW-0456">Lyase</keyword>
<organism evidence="3 4">
    <name type="scientific">Amycolatopsis pithecellobii</name>
    <dbReference type="NCBI Taxonomy" id="664692"/>
    <lineage>
        <taxon>Bacteria</taxon>
        <taxon>Bacillati</taxon>
        <taxon>Actinomycetota</taxon>
        <taxon>Actinomycetes</taxon>
        <taxon>Pseudonocardiales</taxon>
        <taxon>Pseudonocardiaceae</taxon>
        <taxon>Amycolatopsis</taxon>
    </lineage>
</organism>